<protein>
    <submittedName>
        <fullName evidence="3">Diadenosine tetraphosphate hydrolase and other HIT family hydrolase</fullName>
    </submittedName>
</protein>
<keyword evidence="4" id="KW-1185">Reference proteome</keyword>
<dbReference type="InterPro" id="IPR026026">
    <property type="entry name" value="HIT_Hint"/>
</dbReference>
<dbReference type="STRING" id="342108.amb1419"/>
<reference evidence="3 4" key="1">
    <citation type="journal article" date="2005" name="DNA Res.">
        <title>Complete genome sequence of the facultative anaerobic magnetotactic bacterium Magnetospirillum sp. strain AMB-1.</title>
        <authorList>
            <person name="Matsunaga T."/>
            <person name="Okamura Y."/>
            <person name="Fukuda Y."/>
            <person name="Wahyudi A.T."/>
            <person name="Murase Y."/>
            <person name="Takeyama H."/>
        </authorList>
    </citation>
    <scope>NUCLEOTIDE SEQUENCE [LARGE SCALE GENOMIC DNA]</scope>
    <source>
        <strain evidence="4">ATCC 700264 / AMB-1</strain>
    </source>
</reference>
<dbReference type="InterPro" id="IPR036265">
    <property type="entry name" value="HIT-like_sf"/>
</dbReference>
<dbReference type="AlphaFoldDB" id="Q2W7F2"/>
<dbReference type="Proteomes" id="UP000007058">
    <property type="component" value="Chromosome"/>
</dbReference>
<organism evidence="3 4">
    <name type="scientific">Paramagnetospirillum magneticum (strain ATCC 700264 / AMB-1)</name>
    <name type="common">Magnetospirillum magneticum</name>
    <dbReference type="NCBI Taxonomy" id="342108"/>
    <lineage>
        <taxon>Bacteria</taxon>
        <taxon>Pseudomonadati</taxon>
        <taxon>Pseudomonadota</taxon>
        <taxon>Alphaproteobacteria</taxon>
        <taxon>Rhodospirillales</taxon>
        <taxon>Magnetospirillaceae</taxon>
        <taxon>Paramagnetospirillum</taxon>
    </lineage>
</organism>
<proteinExistence type="predicted"/>
<dbReference type="GO" id="GO:0016787">
    <property type="term" value="F:hydrolase activity"/>
    <property type="evidence" value="ECO:0007669"/>
    <property type="project" value="UniProtKB-KW"/>
</dbReference>
<comment type="caution">
    <text evidence="1">Lacks conserved residue(s) required for the propagation of feature annotation.</text>
</comment>
<dbReference type="SUPFAM" id="SSF54197">
    <property type="entry name" value="HIT-like"/>
    <property type="match status" value="1"/>
</dbReference>
<dbReference type="RefSeq" id="WP_011383829.1">
    <property type="nucleotide sequence ID" value="NC_007626.1"/>
</dbReference>
<dbReference type="PROSITE" id="PS51084">
    <property type="entry name" value="HIT_2"/>
    <property type="match status" value="1"/>
</dbReference>
<gene>
    <name evidence="3" type="ordered locus">amb1419</name>
</gene>
<accession>Q2W7F2</accession>
<evidence type="ECO:0000313" key="3">
    <source>
        <dbReference type="EMBL" id="BAE50223.1"/>
    </source>
</evidence>
<evidence type="ECO:0000256" key="1">
    <source>
        <dbReference type="PROSITE-ProRule" id="PRU00464"/>
    </source>
</evidence>
<feature type="domain" description="HIT" evidence="2">
    <location>
        <begin position="34"/>
        <end position="103"/>
    </location>
</feature>
<dbReference type="Pfam" id="PF01230">
    <property type="entry name" value="HIT"/>
    <property type="match status" value="1"/>
</dbReference>
<keyword evidence="3" id="KW-0378">Hydrolase</keyword>
<sequence>MFELHQRIAADTVPVTEWPLCRVLLMNDSTYPWLLLVPRRAGVVEITDLDPADQHALLDEIARASTALRQALAPHRINVAALGNVVAQLHVHVIARDTDDAAWPKPVWGAVPATPYTPEALETRLAQLRAVLG</sequence>
<dbReference type="Gene3D" id="3.30.428.10">
    <property type="entry name" value="HIT-like"/>
    <property type="match status" value="1"/>
</dbReference>
<dbReference type="OrthoDB" id="9799145at2"/>
<dbReference type="HOGENOM" id="CLU_123330_0_0_5"/>
<dbReference type="PIRSF" id="PIRSF000714">
    <property type="entry name" value="HIT"/>
    <property type="match status" value="1"/>
</dbReference>
<evidence type="ECO:0000259" key="2">
    <source>
        <dbReference type="PROSITE" id="PS51084"/>
    </source>
</evidence>
<evidence type="ECO:0000313" key="4">
    <source>
        <dbReference type="Proteomes" id="UP000007058"/>
    </source>
</evidence>
<dbReference type="KEGG" id="mag:amb1419"/>
<dbReference type="EMBL" id="AP007255">
    <property type="protein sequence ID" value="BAE50223.1"/>
    <property type="molecule type" value="Genomic_DNA"/>
</dbReference>
<dbReference type="InterPro" id="IPR011146">
    <property type="entry name" value="HIT-like"/>
</dbReference>
<name>Q2W7F2_PARM1</name>